<feature type="binding site" evidence="3">
    <location>
        <position position="82"/>
    </location>
    <ligand>
        <name>Zn(2+)</name>
        <dbReference type="ChEBI" id="CHEBI:29105"/>
    </ligand>
</feature>
<dbReference type="InterPro" id="IPR011051">
    <property type="entry name" value="RmlC_Cupin_sf"/>
</dbReference>
<dbReference type="EMBL" id="CP007452">
    <property type="protein sequence ID" value="AHM55445.1"/>
    <property type="molecule type" value="Genomic_DNA"/>
</dbReference>
<keyword evidence="2 3" id="KW-0862">Zinc</keyword>
<evidence type="ECO:0000259" key="5">
    <source>
        <dbReference type="Pfam" id="PF20511"/>
    </source>
</evidence>
<dbReference type="PIRSF" id="PIRSF036894">
    <property type="entry name" value="PMI_Firm_short"/>
    <property type="match status" value="1"/>
</dbReference>
<protein>
    <submittedName>
        <fullName evidence="6">Mannose-6-phosphate isomerase Pmi</fullName>
        <ecNumber evidence="6">5.3.1.8</ecNumber>
    </submittedName>
</protein>
<dbReference type="InterPro" id="IPR051804">
    <property type="entry name" value="Carb_Metab_Reg_Kinase/Isom"/>
</dbReference>
<feature type="domain" description="Phosphomannose isomerase type I catalytic" evidence="5">
    <location>
        <begin position="30"/>
        <end position="94"/>
    </location>
</feature>
<dbReference type="PANTHER" id="PTHR42742:SF3">
    <property type="entry name" value="FRUCTOKINASE"/>
    <property type="match status" value="1"/>
</dbReference>
<dbReference type="eggNOG" id="COG1482">
    <property type="taxonomic scope" value="Bacteria"/>
</dbReference>
<name>W8T3P1_PEPAC</name>
<dbReference type="GO" id="GO:0008270">
    <property type="term" value="F:zinc ion binding"/>
    <property type="evidence" value="ECO:0007669"/>
    <property type="project" value="InterPro"/>
</dbReference>
<dbReference type="GO" id="GO:0005975">
    <property type="term" value="P:carbohydrate metabolic process"/>
    <property type="evidence" value="ECO:0007669"/>
    <property type="project" value="InterPro"/>
</dbReference>
<feature type="binding site" evidence="3">
    <location>
        <position position="99"/>
    </location>
    <ligand>
        <name>Zn(2+)</name>
        <dbReference type="ChEBI" id="CHEBI:29105"/>
    </ligand>
</feature>
<evidence type="ECO:0000256" key="1">
    <source>
        <dbReference type="ARBA" id="ARBA00022723"/>
    </source>
</evidence>
<evidence type="ECO:0000313" key="7">
    <source>
        <dbReference type="Proteomes" id="UP000019591"/>
    </source>
</evidence>
<evidence type="ECO:0000256" key="3">
    <source>
        <dbReference type="PIRSR" id="PIRSR036894-1"/>
    </source>
</evidence>
<evidence type="ECO:0000313" key="6">
    <source>
        <dbReference type="EMBL" id="AHM55445.1"/>
    </source>
</evidence>
<evidence type="ECO:0000256" key="2">
    <source>
        <dbReference type="ARBA" id="ARBA00022833"/>
    </source>
</evidence>
<feature type="binding site" evidence="3">
    <location>
        <position position="157"/>
    </location>
    <ligand>
        <name>Zn(2+)</name>
        <dbReference type="ChEBI" id="CHEBI:29105"/>
    </ligand>
</feature>
<dbReference type="Pfam" id="PF20511">
    <property type="entry name" value="PMI_typeI_cat"/>
    <property type="match status" value="1"/>
</dbReference>
<keyword evidence="6" id="KW-0413">Isomerase</keyword>
<dbReference type="STRING" id="1286171.EAL2_c01080"/>
<keyword evidence="7" id="KW-1185">Reference proteome</keyword>
<accession>W8T3P1</accession>
<dbReference type="InterPro" id="IPR014628">
    <property type="entry name" value="Man6P_isomerase_Firm_short"/>
</dbReference>
<dbReference type="AlphaFoldDB" id="W8T3P1"/>
<feature type="active site" evidence="4">
    <location>
        <position position="177"/>
    </location>
</feature>
<reference evidence="6 7" key="1">
    <citation type="journal article" date="2014" name="Genome Announc.">
        <title>Complete Genome Sequence of Amino Acid-Utilizing Eubacterium acidaminophilum al-2 (DSM 3953).</title>
        <authorList>
            <person name="Poehlein A."/>
            <person name="Andreesen J.R."/>
            <person name="Daniel R."/>
        </authorList>
    </citation>
    <scope>NUCLEOTIDE SEQUENCE [LARGE SCALE GENOMIC DNA]</scope>
    <source>
        <strain evidence="6 7">DSM 3953</strain>
    </source>
</reference>
<proteinExistence type="predicted"/>
<organism evidence="6 7">
    <name type="scientific">Peptoclostridium acidaminophilum DSM 3953</name>
    <dbReference type="NCBI Taxonomy" id="1286171"/>
    <lineage>
        <taxon>Bacteria</taxon>
        <taxon>Bacillati</taxon>
        <taxon>Bacillota</taxon>
        <taxon>Clostridia</taxon>
        <taxon>Peptostreptococcales</taxon>
        <taxon>Peptoclostridiaceae</taxon>
        <taxon>Peptoclostridium</taxon>
    </lineage>
</organism>
<dbReference type="InterPro" id="IPR046457">
    <property type="entry name" value="PMI_typeI_cat"/>
</dbReference>
<gene>
    <name evidence="6" type="primary">pmi</name>
    <name evidence="6" type="ORF">EAL2_c01080</name>
</gene>
<dbReference type="PANTHER" id="PTHR42742">
    <property type="entry name" value="TRANSCRIPTIONAL REPRESSOR MPRA"/>
    <property type="match status" value="1"/>
</dbReference>
<dbReference type="HOGENOM" id="CLU_020529_0_1_9"/>
<dbReference type="GO" id="GO:0004476">
    <property type="term" value="F:mannose-6-phosphate isomerase activity"/>
    <property type="evidence" value="ECO:0007669"/>
    <property type="project" value="UniProtKB-EC"/>
</dbReference>
<sequence length="287" mass="32780">MIHVPSIGYIFYINHMKLEPYLSTKIWGWEKWNLSCHPDGKSKIENGPYKGMYFADIVDNPESFPILIKIINSKSRLSIQVHPDDEYARIFEKDNGKSECWYILDAGENGTLVVGLKEKLSRHEIHGLIDAGVLESYLNTIDIASGDFIYIPTGTIHTINAGIRLIEVQQSSNVTYRLYDWGRPRELHIEKSLDVIDYEASAVCGKVDSFQRLKTPHFTVEKLCTKRSYEGHTEDKFHSYTVAEGSGHLVDEYGNVVELSAEDTIFIPEYMSYTIFGDMTLIKAYGY</sequence>
<dbReference type="InterPro" id="IPR014710">
    <property type="entry name" value="RmlC-like_jellyroll"/>
</dbReference>
<evidence type="ECO:0000256" key="4">
    <source>
        <dbReference type="PIRSR" id="PIRSR036894-2"/>
    </source>
</evidence>
<dbReference type="PATRIC" id="fig|1286171.3.peg.78"/>
<dbReference type="CDD" id="cd07010">
    <property type="entry name" value="cupin_PMI_type_I_N_bac"/>
    <property type="match status" value="1"/>
</dbReference>
<dbReference type="KEGG" id="eac:EAL2_c01080"/>
<dbReference type="EC" id="5.3.1.8" evidence="6"/>
<dbReference type="Proteomes" id="UP000019591">
    <property type="component" value="Chromosome"/>
</dbReference>
<comment type="cofactor">
    <cofactor evidence="3">
        <name>Zn(2+)</name>
        <dbReference type="ChEBI" id="CHEBI:29105"/>
    </cofactor>
    <text evidence="3">Binds 1 zinc ion per subunit.</text>
</comment>
<dbReference type="Gene3D" id="2.60.120.10">
    <property type="entry name" value="Jelly Rolls"/>
    <property type="match status" value="2"/>
</dbReference>
<dbReference type="SUPFAM" id="SSF51182">
    <property type="entry name" value="RmlC-like cupins"/>
    <property type="match status" value="1"/>
</dbReference>
<keyword evidence="1 3" id="KW-0479">Metal-binding</keyword>